<protein>
    <submittedName>
        <fullName evidence="2">Uncharacterized protein</fullName>
    </submittedName>
</protein>
<evidence type="ECO:0000256" key="1">
    <source>
        <dbReference type="SAM" id="MobiDB-lite"/>
    </source>
</evidence>
<evidence type="ECO:0000313" key="3">
    <source>
        <dbReference type="Proteomes" id="UP001642484"/>
    </source>
</evidence>
<organism evidence="2 3">
    <name type="scientific">Durusdinium trenchii</name>
    <dbReference type="NCBI Taxonomy" id="1381693"/>
    <lineage>
        <taxon>Eukaryota</taxon>
        <taxon>Sar</taxon>
        <taxon>Alveolata</taxon>
        <taxon>Dinophyceae</taxon>
        <taxon>Suessiales</taxon>
        <taxon>Symbiodiniaceae</taxon>
        <taxon>Durusdinium</taxon>
    </lineage>
</organism>
<dbReference type="EMBL" id="CAXAMN010023028">
    <property type="protein sequence ID" value="CAK9074597.1"/>
    <property type="molecule type" value="Genomic_DNA"/>
</dbReference>
<name>A0ABP0PHQ1_9DINO</name>
<comment type="caution">
    <text evidence="2">The sequence shown here is derived from an EMBL/GenBank/DDBJ whole genome shotgun (WGS) entry which is preliminary data.</text>
</comment>
<reference evidence="2 3" key="1">
    <citation type="submission" date="2024-02" db="EMBL/GenBank/DDBJ databases">
        <authorList>
            <person name="Chen Y."/>
            <person name="Shah S."/>
            <person name="Dougan E. K."/>
            <person name="Thang M."/>
            <person name="Chan C."/>
        </authorList>
    </citation>
    <scope>NUCLEOTIDE SEQUENCE [LARGE SCALE GENOMIC DNA]</scope>
</reference>
<feature type="compositionally biased region" description="Basic and acidic residues" evidence="1">
    <location>
        <begin position="58"/>
        <end position="68"/>
    </location>
</feature>
<dbReference type="Proteomes" id="UP001642484">
    <property type="component" value="Unassembled WGS sequence"/>
</dbReference>
<accession>A0ABP0PHQ1</accession>
<proteinExistence type="predicted"/>
<feature type="region of interest" description="Disordered" evidence="1">
    <location>
        <begin position="34"/>
        <end position="85"/>
    </location>
</feature>
<keyword evidence="3" id="KW-1185">Reference proteome</keyword>
<gene>
    <name evidence="2" type="ORF">CCMP2556_LOCUS36746</name>
</gene>
<evidence type="ECO:0000313" key="2">
    <source>
        <dbReference type="EMBL" id="CAK9074597.1"/>
    </source>
</evidence>
<feature type="compositionally biased region" description="Acidic residues" evidence="1">
    <location>
        <begin position="47"/>
        <end position="57"/>
    </location>
</feature>
<sequence>MANSLPSGALRPPVAIGPLLDDEPELYHFSPKKSFFSGGWSFPPVQPEEEESEGENWEEPRGPERISLREPQVNQTPSSLKPALRQPAAPVALAPALLAPPAPQRLSSASVAWTPTAAATPVAIVGGPVTPATPTPCVTWLGKDTNSSKGMMRVASSTI</sequence>